<organism evidence="2 3">
    <name type="scientific">Mycobacterium intermedium</name>
    <dbReference type="NCBI Taxonomy" id="28445"/>
    <lineage>
        <taxon>Bacteria</taxon>
        <taxon>Bacillati</taxon>
        <taxon>Actinomycetota</taxon>
        <taxon>Actinomycetes</taxon>
        <taxon>Mycobacteriales</taxon>
        <taxon>Mycobacteriaceae</taxon>
        <taxon>Mycobacterium</taxon>
        <taxon>Mycobacterium simiae complex</taxon>
    </lineage>
</organism>
<dbReference type="InterPro" id="IPR003870">
    <property type="entry name" value="DUF222"/>
</dbReference>
<keyword evidence="3" id="KW-1185">Reference proteome</keyword>
<dbReference type="Pfam" id="PF02720">
    <property type="entry name" value="DUF222"/>
    <property type="match status" value="1"/>
</dbReference>
<dbReference type="EMBL" id="MVHT01000252">
    <property type="protein sequence ID" value="ORA85634.1"/>
    <property type="molecule type" value="Genomic_DNA"/>
</dbReference>
<feature type="domain" description="DUF222" evidence="1">
    <location>
        <begin position="34"/>
        <end position="339"/>
    </location>
</feature>
<reference evidence="2 3" key="1">
    <citation type="submission" date="2017-02" db="EMBL/GenBank/DDBJ databases">
        <title>The new phylogeny of genus Mycobacterium.</title>
        <authorList>
            <person name="Tortoli E."/>
            <person name="Trovato A."/>
            <person name="Cirillo D.M."/>
        </authorList>
    </citation>
    <scope>NUCLEOTIDE SEQUENCE [LARGE SCALE GENOMIC DNA]</scope>
    <source>
        <strain evidence="2 3">DSM 44049</strain>
    </source>
</reference>
<evidence type="ECO:0000313" key="2">
    <source>
        <dbReference type="EMBL" id="ORA85634.1"/>
    </source>
</evidence>
<evidence type="ECO:0000313" key="3">
    <source>
        <dbReference type="Proteomes" id="UP000192739"/>
    </source>
</evidence>
<gene>
    <name evidence="2" type="ORF">BST27_30620</name>
</gene>
<feature type="non-terminal residue" evidence="2">
    <location>
        <position position="1"/>
    </location>
</feature>
<dbReference type="Proteomes" id="UP000192739">
    <property type="component" value="Unassembled WGS sequence"/>
</dbReference>
<accession>A0A1X0ELQ9</accession>
<sequence>EEALAWLDENLVRQEALATTTAEVTTWLDRVRAASRVENQAAAAQLVAIGELFAHRFADCGCEEDWAIDAAAAVAAEVGAGLRISRGLALSRLHYARVLRERLPKTGEVFRAGDIDFRAFVTIAFHTEAIEDPAILARVDELIAANIRRWPSLTRGRLGAQVDKIVAGQDRDALRRRDRQQGDRQVWIGGDQDGISRIEGCFLTPDAHALDKRLSALAATVCAHDPRSRQQRRADALGALAAGADRLACHCQRPDCTAAGKKGAASPVVIHVIAEHATLTGTGTTPASEVSANGLITPELVAELAHSATVVPLAHPGYSAPEPHYRPSTALADFVKCRDLTCRWPGCEVSAWDCQLDHTIP</sequence>
<comment type="caution">
    <text evidence="2">The sequence shown here is derived from an EMBL/GenBank/DDBJ whole genome shotgun (WGS) entry which is preliminary data.</text>
</comment>
<feature type="non-terminal residue" evidence="2">
    <location>
        <position position="361"/>
    </location>
</feature>
<evidence type="ECO:0000259" key="1">
    <source>
        <dbReference type="Pfam" id="PF02720"/>
    </source>
</evidence>
<proteinExistence type="predicted"/>
<dbReference type="AlphaFoldDB" id="A0A1X0ELQ9"/>
<protein>
    <recommendedName>
        <fullName evidence="1">DUF222 domain-containing protein</fullName>
    </recommendedName>
</protein>
<name>A0A1X0ELQ9_MYCIE</name>